<sequence>MSRRVVMRECDIGLSYTSDNMRLVCSAASRGRRAGELQALARSPGLGRGPRDAGAGAAQPPGAALRCRPPPASIPPAR</sequence>
<gene>
    <name evidence="2" type="ORF">LNINA_LOCUS305</name>
</gene>
<name>A0AAV1IU64_9NEOP</name>
<evidence type="ECO:0000313" key="3">
    <source>
        <dbReference type="Proteomes" id="UP001497472"/>
    </source>
</evidence>
<dbReference type="AlphaFoldDB" id="A0AAV1IU64"/>
<comment type="caution">
    <text evidence="2">The sequence shown here is derived from an EMBL/GenBank/DDBJ whole genome shotgun (WGS) entry which is preliminary data.</text>
</comment>
<dbReference type="Proteomes" id="UP001497472">
    <property type="component" value="Unassembled WGS sequence"/>
</dbReference>
<organism evidence="2 3">
    <name type="scientific">Leptosia nina</name>
    <dbReference type="NCBI Taxonomy" id="320188"/>
    <lineage>
        <taxon>Eukaryota</taxon>
        <taxon>Metazoa</taxon>
        <taxon>Ecdysozoa</taxon>
        <taxon>Arthropoda</taxon>
        <taxon>Hexapoda</taxon>
        <taxon>Insecta</taxon>
        <taxon>Pterygota</taxon>
        <taxon>Neoptera</taxon>
        <taxon>Endopterygota</taxon>
        <taxon>Lepidoptera</taxon>
        <taxon>Glossata</taxon>
        <taxon>Ditrysia</taxon>
        <taxon>Papilionoidea</taxon>
        <taxon>Pieridae</taxon>
        <taxon>Pierinae</taxon>
        <taxon>Leptosia</taxon>
    </lineage>
</organism>
<reference evidence="2 3" key="1">
    <citation type="submission" date="2023-11" db="EMBL/GenBank/DDBJ databases">
        <authorList>
            <person name="Okamura Y."/>
        </authorList>
    </citation>
    <scope>NUCLEOTIDE SEQUENCE [LARGE SCALE GENOMIC DNA]</scope>
</reference>
<evidence type="ECO:0000313" key="2">
    <source>
        <dbReference type="EMBL" id="CAK1540236.1"/>
    </source>
</evidence>
<feature type="compositionally biased region" description="Pro residues" evidence="1">
    <location>
        <begin position="68"/>
        <end position="78"/>
    </location>
</feature>
<feature type="region of interest" description="Disordered" evidence="1">
    <location>
        <begin position="32"/>
        <end position="78"/>
    </location>
</feature>
<dbReference type="EMBL" id="CAVLEF010000001">
    <property type="protein sequence ID" value="CAK1540236.1"/>
    <property type="molecule type" value="Genomic_DNA"/>
</dbReference>
<keyword evidence="3" id="KW-1185">Reference proteome</keyword>
<evidence type="ECO:0000256" key="1">
    <source>
        <dbReference type="SAM" id="MobiDB-lite"/>
    </source>
</evidence>
<feature type="compositionally biased region" description="Low complexity" evidence="1">
    <location>
        <begin position="52"/>
        <end position="66"/>
    </location>
</feature>
<accession>A0AAV1IU64</accession>
<proteinExistence type="predicted"/>
<protein>
    <submittedName>
        <fullName evidence="2">Uncharacterized protein</fullName>
    </submittedName>
</protein>